<dbReference type="Pfam" id="PF13412">
    <property type="entry name" value="HTH_24"/>
    <property type="match status" value="1"/>
</dbReference>
<dbReference type="PANTHER" id="PTHR30313:SF2">
    <property type="entry name" value="DNA PRIMASE"/>
    <property type="match status" value="1"/>
</dbReference>
<dbReference type="InterPro" id="IPR034154">
    <property type="entry name" value="TOPRIM_DnaG/twinkle"/>
</dbReference>
<comment type="caution">
    <text evidence="3">The sequence shown here is derived from an EMBL/GenBank/DDBJ whole genome shotgun (WGS) entry which is preliminary data.</text>
</comment>
<dbReference type="Pfam" id="PF08707">
    <property type="entry name" value="PriCT_2"/>
    <property type="match status" value="1"/>
</dbReference>
<dbReference type="Proteomes" id="UP000315385">
    <property type="component" value="Unassembled WGS sequence"/>
</dbReference>
<dbReference type="InterPro" id="IPR037068">
    <property type="entry name" value="DNA_primase_core_N_sf"/>
</dbReference>
<feature type="region of interest" description="Disordered" evidence="1">
    <location>
        <begin position="1260"/>
        <end position="1299"/>
    </location>
</feature>
<dbReference type="RefSeq" id="WP_142442489.1">
    <property type="nucleotide sequence ID" value="NZ_SESI01000001.1"/>
</dbReference>
<feature type="compositionally biased region" description="Basic and acidic residues" evidence="1">
    <location>
        <begin position="1094"/>
        <end position="1103"/>
    </location>
</feature>
<dbReference type="PANTHER" id="PTHR30313">
    <property type="entry name" value="DNA PRIMASE"/>
    <property type="match status" value="1"/>
</dbReference>
<gene>
    <name evidence="3" type="ORF">EWF95_02560</name>
</gene>
<evidence type="ECO:0000259" key="2">
    <source>
        <dbReference type="Pfam" id="PF08707"/>
    </source>
</evidence>
<dbReference type="Gene3D" id="3.40.1360.10">
    <property type="match status" value="1"/>
</dbReference>
<feature type="compositionally biased region" description="Polar residues" evidence="1">
    <location>
        <begin position="89"/>
        <end position="101"/>
    </location>
</feature>
<dbReference type="EMBL" id="SESI01000001">
    <property type="protein sequence ID" value="TQQ81836.1"/>
    <property type="molecule type" value="Genomic_DNA"/>
</dbReference>
<dbReference type="SUPFAM" id="SSF56731">
    <property type="entry name" value="DNA primase core"/>
    <property type="match status" value="1"/>
</dbReference>
<dbReference type="GO" id="GO:0006269">
    <property type="term" value="P:DNA replication, synthesis of primer"/>
    <property type="evidence" value="ECO:0007669"/>
    <property type="project" value="TreeGrafter"/>
</dbReference>
<dbReference type="InterPro" id="IPR050219">
    <property type="entry name" value="DnaG_primase"/>
</dbReference>
<dbReference type="SUPFAM" id="SSF46785">
    <property type="entry name" value="Winged helix' DNA-binding domain"/>
    <property type="match status" value="1"/>
</dbReference>
<feature type="domain" description="Primase C-terminal 2" evidence="2">
    <location>
        <begin position="454"/>
        <end position="529"/>
    </location>
</feature>
<dbReference type="GO" id="GO:0005737">
    <property type="term" value="C:cytoplasm"/>
    <property type="evidence" value="ECO:0007669"/>
    <property type="project" value="TreeGrafter"/>
</dbReference>
<feature type="region of interest" description="Disordered" evidence="1">
    <location>
        <begin position="1083"/>
        <end position="1103"/>
    </location>
</feature>
<proteinExistence type="predicted"/>
<evidence type="ECO:0000313" key="4">
    <source>
        <dbReference type="Proteomes" id="UP000315385"/>
    </source>
</evidence>
<name>A0A544QQX1_9EURY</name>
<feature type="compositionally biased region" description="Low complexity" evidence="1">
    <location>
        <begin position="1267"/>
        <end position="1281"/>
    </location>
</feature>
<dbReference type="Gene3D" id="1.10.10.10">
    <property type="entry name" value="Winged helix-like DNA-binding domain superfamily/Winged helix DNA-binding domain"/>
    <property type="match status" value="1"/>
</dbReference>
<evidence type="ECO:0000313" key="3">
    <source>
        <dbReference type="EMBL" id="TQQ81836.1"/>
    </source>
</evidence>
<dbReference type="InterPro" id="IPR036388">
    <property type="entry name" value="WH-like_DNA-bd_sf"/>
</dbReference>
<organism evidence="3 4">
    <name type="scientific">Halonotius roseus</name>
    <dbReference type="NCBI Taxonomy" id="2511997"/>
    <lineage>
        <taxon>Archaea</taxon>
        <taxon>Methanobacteriati</taxon>
        <taxon>Methanobacteriota</taxon>
        <taxon>Stenosarchaea group</taxon>
        <taxon>Halobacteria</taxon>
        <taxon>Halobacteriales</taxon>
        <taxon>Haloferacaceae</taxon>
        <taxon>Halonotius</taxon>
    </lineage>
</organism>
<feature type="region of interest" description="Disordered" evidence="1">
    <location>
        <begin position="871"/>
        <end position="897"/>
    </location>
</feature>
<protein>
    <submittedName>
        <fullName evidence="3">Winged helix-turn-helix transcriptional regulator</fullName>
    </submittedName>
</protein>
<accession>A0A544QQX1</accession>
<reference evidence="3 4" key="1">
    <citation type="submission" date="2019-02" db="EMBL/GenBank/DDBJ databases">
        <title>Halonotius sp. a new haloqrchaeon isolated from saline water.</title>
        <authorList>
            <person name="Duran-Viseras A."/>
            <person name="Sanchez-Porro C."/>
            <person name="Ventosa A."/>
        </authorList>
    </citation>
    <scope>NUCLEOTIDE SEQUENCE [LARGE SCALE GENOMIC DNA]</scope>
    <source>
        <strain evidence="3 4">F9-27</strain>
    </source>
</reference>
<evidence type="ECO:0000256" key="1">
    <source>
        <dbReference type="SAM" id="MobiDB-lite"/>
    </source>
</evidence>
<sequence length="1299" mass="142694">MSSAVDRLTREQWATLLDEVEPRTFYQLVDAVDDSLTIDPNAEAVVETAIDEGVLVVDTEASGNFEYFRLNDASTLECSTDNEDHDTTLESNLDESGSNDDNPGCDSGRTLQAAATAALDDAVRWFNQRIDDEILDHTEHGDHNDRPTTAREWFAENRRFDDATIDDKRLGWAPADGTDRLIEHLTTRGHSQEAIKATGLFTDDLRLLWRGRYVFPYFDEDGRAAYAIARATGGLGGGAAGYDGHPRDFIAGKYAKLAHTKEYAAVEEPIFGLSTLDRDGPVVITEGVADAIRAHEYGYTCLSPVTTQFKKEHREQLAEILKDSGRRTYIVQDAERPVVEHTDEVDGWDALGLEQYGEGVKGAARTAAFLAEEGIDAYLAELPRLGLDKVDLDDYLADWSDDLGSVLAGAKPGSQHPAYEAATLDDEGESGEWDADSYGDGGGYGADLTEEEVAAALDYVSTTLSYDDWIQLGYAVHAWNDGAKGRRLFAEWSRRSPKWSEPESPNAIEWIWNNAIAGGEVTVGTLIARAKEGGWEPLQHGEDGEPEAALPLERLDALDREEARRYASKRGVEWPTTREARERLRNKIMDIMHHGDMKVIDAPTALGKSYTVATEPWLRRSSTTGDAPVVQFSETREARDQAAGHSADAGVEAARLLGRSEACPVAAGAHDPAGEDENEPEVVITMNGQPANEWFEAVCDGDGVPFSVAHTYLDDHNDQDADLPCCDGEGECPAIAQWDGLPRNDDGDPAVDVIHATHGFAHVPSLRNGTNMVFDEEPDFSVELSHERVRNAVAAYLKVADAPVTDYERFVARARKGEDEPANEHSENQYIRDALDYEPDREWYLEADGSHTLAPALTKAIYCALRPEEGGTDADASDANGRYNATVGHEPPRLDKEANDAEGWNRVWVSVVLDEDNTVRTVRSTPDTMAARSVIGLDAHPCVEKWQRNAHPDIMPQPVLSPDERRLWRRFERGLSVVGVGDATRPLTSGEYFDEDGTRAFLQSLRDHYGDRFRTAITAASVEHRTEELLEEVGVDEPNTMHYGEEKSRGDFGDEDVGALNGCIDPGDDFVLDLLAEAGLEATPETNTNDDGEEYRAKGRGFEGPDADAAERLLASVRENHVAQAAGRYARNADDSDDEAVVFVRTDAVPDGYLDLTVPGVEWIATDRQREIIGELRRRPTATTREIADATGNSKEHVRQTLERLEEADLVECREHAGDHGAHIYRALAGLGEGDLVELTPTTNDGVCNSYTWSLAVSRPETEFRARTTTATPESTSSPSKKPSEQLELGAGTNVDPPN</sequence>
<feature type="region of interest" description="Disordered" evidence="1">
    <location>
        <begin position="79"/>
        <end position="108"/>
    </location>
</feature>
<feature type="compositionally biased region" description="Acidic residues" evidence="1">
    <location>
        <begin position="423"/>
        <end position="437"/>
    </location>
</feature>
<dbReference type="InterPro" id="IPR036390">
    <property type="entry name" value="WH_DNA-bd_sf"/>
</dbReference>
<dbReference type="CDD" id="cd01029">
    <property type="entry name" value="TOPRIM_primases"/>
    <property type="match status" value="1"/>
</dbReference>
<dbReference type="InterPro" id="IPR014819">
    <property type="entry name" value="PriCT_2"/>
</dbReference>
<dbReference type="OrthoDB" id="242746at2157"/>
<dbReference type="Gene3D" id="3.90.980.10">
    <property type="entry name" value="DNA primase, catalytic core, N-terminal domain"/>
    <property type="match status" value="1"/>
</dbReference>
<keyword evidence="4" id="KW-1185">Reference proteome</keyword>
<feature type="region of interest" description="Disordered" evidence="1">
    <location>
        <begin position="410"/>
        <end position="440"/>
    </location>
</feature>
<dbReference type="GO" id="GO:0016817">
    <property type="term" value="F:hydrolase activity, acting on acid anhydrides"/>
    <property type="evidence" value="ECO:0007669"/>
    <property type="project" value="InterPro"/>
</dbReference>